<organism evidence="1 2">
    <name type="scientific">Penicillium brevicompactum</name>
    <dbReference type="NCBI Taxonomy" id="5074"/>
    <lineage>
        <taxon>Eukaryota</taxon>
        <taxon>Fungi</taxon>
        <taxon>Dikarya</taxon>
        <taxon>Ascomycota</taxon>
        <taxon>Pezizomycotina</taxon>
        <taxon>Eurotiomycetes</taxon>
        <taxon>Eurotiomycetidae</taxon>
        <taxon>Eurotiales</taxon>
        <taxon>Aspergillaceae</taxon>
        <taxon>Penicillium</taxon>
    </lineage>
</organism>
<gene>
    <name evidence="1" type="ORF">N7541_006789</name>
</gene>
<comment type="caution">
    <text evidence="1">The sequence shown here is derived from an EMBL/GenBank/DDBJ whole genome shotgun (WGS) entry which is preliminary data.</text>
</comment>
<accession>A0A9W9R776</accession>
<dbReference type="EMBL" id="JAPZBR010000005">
    <property type="protein sequence ID" value="KAJ5354225.1"/>
    <property type="molecule type" value="Genomic_DNA"/>
</dbReference>
<evidence type="ECO:0000313" key="2">
    <source>
        <dbReference type="Proteomes" id="UP001148299"/>
    </source>
</evidence>
<sequence>MLIVNSSPSTKTLTSSVLRAVTLLTGIFPAFKPQIYTATNESVTISARMHLPVEPFPAYTDLKLSAALAAPAALAADVVMEMEIARRLSRLAHEIWSPRFSKITPWFCHAMLPWY</sequence>
<dbReference type="AlphaFoldDB" id="A0A9W9R776"/>
<reference evidence="1" key="1">
    <citation type="submission" date="2022-12" db="EMBL/GenBank/DDBJ databases">
        <authorList>
            <person name="Petersen C."/>
        </authorList>
    </citation>
    <scope>NUCLEOTIDE SEQUENCE</scope>
    <source>
        <strain evidence="1">IBT 35675</strain>
    </source>
</reference>
<evidence type="ECO:0000313" key="1">
    <source>
        <dbReference type="EMBL" id="KAJ5354225.1"/>
    </source>
</evidence>
<dbReference type="Proteomes" id="UP001148299">
    <property type="component" value="Unassembled WGS sequence"/>
</dbReference>
<protein>
    <submittedName>
        <fullName evidence="1">Uncharacterized protein</fullName>
    </submittedName>
</protein>
<proteinExistence type="predicted"/>
<keyword evidence="2" id="KW-1185">Reference proteome</keyword>
<reference evidence="1" key="2">
    <citation type="journal article" date="2023" name="IMA Fungus">
        <title>Comparative genomic study of the Penicillium genus elucidates a diverse pangenome and 15 lateral gene transfer events.</title>
        <authorList>
            <person name="Petersen C."/>
            <person name="Sorensen T."/>
            <person name="Nielsen M.R."/>
            <person name="Sondergaard T.E."/>
            <person name="Sorensen J.L."/>
            <person name="Fitzpatrick D.A."/>
            <person name="Frisvad J.C."/>
            <person name="Nielsen K.L."/>
        </authorList>
    </citation>
    <scope>NUCLEOTIDE SEQUENCE</scope>
    <source>
        <strain evidence="1">IBT 35675</strain>
    </source>
</reference>
<name>A0A9W9R776_PENBR</name>